<gene>
    <name evidence="6" type="ORF">Q4T40_19645</name>
</gene>
<evidence type="ECO:0000256" key="3">
    <source>
        <dbReference type="ARBA" id="ARBA00023002"/>
    </source>
</evidence>
<dbReference type="SUPFAM" id="SSF51735">
    <property type="entry name" value="NAD(P)-binding Rossmann-fold domains"/>
    <property type="match status" value="1"/>
</dbReference>
<dbReference type="InterPro" id="IPR036291">
    <property type="entry name" value="NAD(P)-bd_dom_sf"/>
</dbReference>
<dbReference type="RefSeq" id="WP_413781903.1">
    <property type="nucleotide sequence ID" value="NZ_JAUOZS010000001.1"/>
</dbReference>
<evidence type="ECO:0000259" key="5">
    <source>
        <dbReference type="Pfam" id="PF02737"/>
    </source>
</evidence>
<dbReference type="SUPFAM" id="SSF48179">
    <property type="entry name" value="6-phosphogluconate dehydrogenase C-terminal domain-like"/>
    <property type="match status" value="1"/>
</dbReference>
<dbReference type="PANTHER" id="PTHR48075">
    <property type="entry name" value="3-HYDROXYACYL-COA DEHYDROGENASE FAMILY PROTEIN"/>
    <property type="match status" value="1"/>
</dbReference>
<dbReference type="PIRSF" id="PIRSF000105">
    <property type="entry name" value="HCDH"/>
    <property type="match status" value="1"/>
</dbReference>
<dbReference type="Gene3D" id="1.10.1040.10">
    <property type="entry name" value="N-(1-d-carboxylethyl)-l-norvaline Dehydrogenase, domain 2"/>
    <property type="match status" value="1"/>
</dbReference>
<dbReference type="Proteomes" id="UP001254848">
    <property type="component" value="Unassembled WGS sequence"/>
</dbReference>
<protein>
    <submittedName>
        <fullName evidence="6">3-hydroxyacyl-CoA dehydrogenase family protein</fullName>
    </submittedName>
</protein>
<keyword evidence="3" id="KW-0560">Oxidoreductase</keyword>
<dbReference type="PANTHER" id="PTHR48075:SF5">
    <property type="entry name" value="3-HYDROXYBUTYRYL-COA DEHYDROGENASE"/>
    <property type="match status" value="1"/>
</dbReference>
<dbReference type="InterPro" id="IPR013328">
    <property type="entry name" value="6PGD_dom2"/>
</dbReference>
<keyword evidence="7" id="KW-1185">Reference proteome</keyword>
<comment type="pathway">
    <text evidence="1">Lipid metabolism; butanoate metabolism.</text>
</comment>
<dbReference type="InterPro" id="IPR022694">
    <property type="entry name" value="3-OHacyl-CoA_DH"/>
</dbReference>
<dbReference type="InterPro" id="IPR006108">
    <property type="entry name" value="3HC_DH_C"/>
</dbReference>
<reference evidence="6 7" key="1">
    <citation type="submission" date="2023-07" db="EMBL/GenBank/DDBJ databases">
        <title>The novel representative of Negativicutes class, Anaeroselena agilis gen. nov. sp. nov.</title>
        <authorList>
            <person name="Prokofeva M.I."/>
            <person name="Elcheninov A.G."/>
            <person name="Klyukina A."/>
            <person name="Kublanov I.V."/>
            <person name="Frolov E.N."/>
            <person name="Podosokorskaya O.A."/>
        </authorList>
    </citation>
    <scope>NUCLEOTIDE SEQUENCE [LARGE SCALE GENOMIC DNA]</scope>
    <source>
        <strain evidence="6 7">4137-cl</strain>
    </source>
</reference>
<name>A0ABU3P348_9FIRM</name>
<evidence type="ECO:0000259" key="4">
    <source>
        <dbReference type="Pfam" id="PF00725"/>
    </source>
</evidence>
<evidence type="ECO:0000256" key="2">
    <source>
        <dbReference type="ARBA" id="ARBA00009463"/>
    </source>
</evidence>
<evidence type="ECO:0000256" key="1">
    <source>
        <dbReference type="ARBA" id="ARBA00005086"/>
    </source>
</evidence>
<proteinExistence type="inferred from homology"/>
<dbReference type="InterPro" id="IPR006176">
    <property type="entry name" value="3-OHacyl-CoA_DH_NAD-bd"/>
</dbReference>
<dbReference type="EMBL" id="JAUOZS010000001">
    <property type="protein sequence ID" value="MDT8903446.1"/>
    <property type="molecule type" value="Genomic_DNA"/>
</dbReference>
<dbReference type="Gene3D" id="3.40.50.720">
    <property type="entry name" value="NAD(P)-binding Rossmann-like Domain"/>
    <property type="match status" value="1"/>
</dbReference>
<comment type="similarity">
    <text evidence="2">Belongs to the 3-hydroxyacyl-CoA dehydrogenase family.</text>
</comment>
<evidence type="ECO:0000313" key="7">
    <source>
        <dbReference type="Proteomes" id="UP001254848"/>
    </source>
</evidence>
<feature type="domain" description="3-hydroxyacyl-CoA dehydrogenase NAD binding" evidence="5">
    <location>
        <begin position="8"/>
        <end position="185"/>
    </location>
</feature>
<dbReference type="InterPro" id="IPR008927">
    <property type="entry name" value="6-PGluconate_DH-like_C_sf"/>
</dbReference>
<dbReference type="Pfam" id="PF00725">
    <property type="entry name" value="3HCDH"/>
    <property type="match status" value="1"/>
</dbReference>
<evidence type="ECO:0000313" key="6">
    <source>
        <dbReference type="EMBL" id="MDT8903446.1"/>
    </source>
</evidence>
<sequence length="319" mass="35374">MNINDVKKVAVLGTGTMGSGLAQVFAAAGYKVQSYDISPKALETSSTVIKTSLNTFVELGLMPESRIEEVLANIATTTSLEQAVGDADLIVEAIIEKIDAKKEIYQKVDALCPANAVIASNTSFLNIFEVMPERRQPNAAIAHFFAPAHIIPLVEVVKGEKTSEETVNMLVDILRKADKVPVVMEKFVPGFCINRMQRIIGREVFFLLDNGYITPENLDLAVKASLIPRAMVLGFVQRYDFTGLDLSAMNLENKGFLEAPHDNSPKSLFDRVKKGDYGVKTGKGFFDYSGRKMEEVLKKRDEELIRVFESVKDLIYKKI</sequence>
<dbReference type="Pfam" id="PF02737">
    <property type="entry name" value="3HCDH_N"/>
    <property type="match status" value="1"/>
</dbReference>
<organism evidence="6 7">
    <name type="scientific">Anaeroselena agilis</name>
    <dbReference type="NCBI Taxonomy" id="3063788"/>
    <lineage>
        <taxon>Bacteria</taxon>
        <taxon>Bacillati</taxon>
        <taxon>Bacillota</taxon>
        <taxon>Negativicutes</taxon>
        <taxon>Acetonemataceae</taxon>
        <taxon>Anaeroselena</taxon>
    </lineage>
</organism>
<accession>A0ABU3P348</accession>
<feature type="domain" description="3-hydroxyacyl-CoA dehydrogenase C-terminal" evidence="4">
    <location>
        <begin position="190"/>
        <end position="288"/>
    </location>
</feature>
<comment type="caution">
    <text evidence="6">The sequence shown here is derived from an EMBL/GenBank/DDBJ whole genome shotgun (WGS) entry which is preliminary data.</text>
</comment>